<evidence type="ECO:0000313" key="2">
    <source>
        <dbReference type="EMBL" id="UGS35345.1"/>
    </source>
</evidence>
<dbReference type="InterPro" id="IPR007367">
    <property type="entry name" value="DUF433"/>
</dbReference>
<dbReference type="InterPro" id="IPR009057">
    <property type="entry name" value="Homeodomain-like_sf"/>
</dbReference>
<evidence type="ECO:0000313" key="3">
    <source>
        <dbReference type="Proteomes" id="UP001162834"/>
    </source>
</evidence>
<gene>
    <name evidence="2" type="ORF">DSM104329_01732</name>
</gene>
<dbReference type="RefSeq" id="WP_259315033.1">
    <property type="nucleotide sequence ID" value="NZ_CP087164.1"/>
</dbReference>
<dbReference type="Gene3D" id="1.10.10.10">
    <property type="entry name" value="Winged helix-like DNA-binding domain superfamily/Winged helix DNA-binding domain"/>
    <property type="match status" value="1"/>
</dbReference>
<evidence type="ECO:0008006" key="4">
    <source>
        <dbReference type="Google" id="ProtNLM"/>
    </source>
</evidence>
<dbReference type="KEGG" id="sbae:DSM104329_01732"/>
<dbReference type="SUPFAM" id="SSF46689">
    <property type="entry name" value="Homeodomain-like"/>
    <property type="match status" value="1"/>
</dbReference>
<reference evidence="2" key="1">
    <citation type="journal article" date="2022" name="Int. J. Syst. Evol. Microbiol.">
        <title>Pseudomonas aegrilactucae sp. nov. and Pseudomonas morbosilactucae sp. nov., pathogens causing bacterial rot of lettuce in Japan.</title>
        <authorList>
            <person name="Sawada H."/>
            <person name="Fujikawa T."/>
            <person name="Satou M."/>
        </authorList>
    </citation>
    <scope>NUCLEOTIDE SEQUENCE</scope>
    <source>
        <strain evidence="2">0166_1</strain>
    </source>
</reference>
<proteinExistence type="predicted"/>
<dbReference type="Pfam" id="PF04255">
    <property type="entry name" value="DUF433"/>
    <property type="match status" value="1"/>
</dbReference>
<accession>A0A9E6XVR0</accession>
<dbReference type="Proteomes" id="UP001162834">
    <property type="component" value="Chromosome"/>
</dbReference>
<organism evidence="2 3">
    <name type="scientific">Capillimicrobium parvum</name>
    <dbReference type="NCBI Taxonomy" id="2884022"/>
    <lineage>
        <taxon>Bacteria</taxon>
        <taxon>Bacillati</taxon>
        <taxon>Actinomycetota</taxon>
        <taxon>Thermoleophilia</taxon>
        <taxon>Solirubrobacterales</taxon>
        <taxon>Capillimicrobiaceae</taxon>
        <taxon>Capillimicrobium</taxon>
    </lineage>
</organism>
<name>A0A9E6XVR0_9ACTN</name>
<dbReference type="InterPro" id="IPR036388">
    <property type="entry name" value="WH-like_DNA-bd_sf"/>
</dbReference>
<keyword evidence="3" id="KW-1185">Reference proteome</keyword>
<protein>
    <recommendedName>
        <fullName evidence="4">DUF433 domain-containing protein</fullName>
    </recommendedName>
</protein>
<feature type="region of interest" description="Disordered" evidence="1">
    <location>
        <begin position="172"/>
        <end position="195"/>
    </location>
</feature>
<dbReference type="AlphaFoldDB" id="A0A9E6XVR0"/>
<evidence type="ECO:0000256" key="1">
    <source>
        <dbReference type="SAM" id="MobiDB-lite"/>
    </source>
</evidence>
<sequence length="206" mass="22653">MPTLLITRNEAAQLSGASAATVNKAIEQRVVAIKSVGSASLVDARDVGALTLFAGLRFGLPVIEKRRLARWLRNAPLGDETALGTGVIVRKTPELEEAMEDALRYARLKERFFETSLDRQGGEPVIRGTRVPIRGLARQIEAGEGLAVLREQYEGMDEDAFEFAVQWARANPRRGRPTREAASNGFGEPASRQAHIARRRRELAHG</sequence>
<dbReference type="EMBL" id="CP087164">
    <property type="protein sequence ID" value="UGS35345.1"/>
    <property type="molecule type" value="Genomic_DNA"/>
</dbReference>